<keyword evidence="1" id="KW-0732">Signal</keyword>
<evidence type="ECO:0000313" key="3">
    <source>
        <dbReference type="Proteomes" id="UP000800096"/>
    </source>
</evidence>
<dbReference type="AlphaFoldDB" id="A0A6A5QBN6"/>
<gene>
    <name evidence="2" type="ORF">BDU57DRAFT_524019</name>
</gene>
<accession>A0A6A5QBN6</accession>
<protein>
    <submittedName>
        <fullName evidence="2">Uncharacterized protein</fullName>
    </submittedName>
</protein>
<dbReference type="EMBL" id="ML979142">
    <property type="protein sequence ID" value="KAF1911914.1"/>
    <property type="molecule type" value="Genomic_DNA"/>
</dbReference>
<evidence type="ECO:0000313" key="2">
    <source>
        <dbReference type="EMBL" id="KAF1911914.1"/>
    </source>
</evidence>
<dbReference type="OrthoDB" id="3783760at2759"/>
<organism evidence="2 3">
    <name type="scientific">Ampelomyces quisqualis</name>
    <name type="common">Powdery mildew agent</name>
    <dbReference type="NCBI Taxonomy" id="50730"/>
    <lineage>
        <taxon>Eukaryota</taxon>
        <taxon>Fungi</taxon>
        <taxon>Dikarya</taxon>
        <taxon>Ascomycota</taxon>
        <taxon>Pezizomycotina</taxon>
        <taxon>Dothideomycetes</taxon>
        <taxon>Pleosporomycetidae</taxon>
        <taxon>Pleosporales</taxon>
        <taxon>Pleosporineae</taxon>
        <taxon>Phaeosphaeriaceae</taxon>
        <taxon>Ampelomyces</taxon>
    </lineage>
</organism>
<feature type="chain" id="PRO_5025673963" evidence="1">
    <location>
        <begin position="18"/>
        <end position="155"/>
    </location>
</feature>
<name>A0A6A5QBN6_AMPQU</name>
<proteinExistence type="predicted"/>
<sequence length="155" mass="16121">MYLSPALLVPLFALALARPQDAAPAAAGSKKNVYLASCTSRSLYIADTASAVVYYNGPVSGSSPADVGVVSEPARDWEGQTRRVTLSAGRFTSSIAASADALLKSQIAGIAKLGDEDLVCFVDGTSTFRFREGLLGLGETTCKADYWCASTDVGT</sequence>
<keyword evidence="3" id="KW-1185">Reference proteome</keyword>
<dbReference type="Proteomes" id="UP000800096">
    <property type="component" value="Unassembled WGS sequence"/>
</dbReference>
<evidence type="ECO:0000256" key="1">
    <source>
        <dbReference type="SAM" id="SignalP"/>
    </source>
</evidence>
<feature type="signal peptide" evidence="1">
    <location>
        <begin position="1"/>
        <end position="17"/>
    </location>
</feature>
<reference evidence="2" key="1">
    <citation type="journal article" date="2020" name="Stud. Mycol.">
        <title>101 Dothideomycetes genomes: a test case for predicting lifestyles and emergence of pathogens.</title>
        <authorList>
            <person name="Haridas S."/>
            <person name="Albert R."/>
            <person name="Binder M."/>
            <person name="Bloem J."/>
            <person name="Labutti K."/>
            <person name="Salamov A."/>
            <person name="Andreopoulos B."/>
            <person name="Baker S."/>
            <person name="Barry K."/>
            <person name="Bills G."/>
            <person name="Bluhm B."/>
            <person name="Cannon C."/>
            <person name="Castanera R."/>
            <person name="Culley D."/>
            <person name="Daum C."/>
            <person name="Ezra D."/>
            <person name="Gonzalez J."/>
            <person name="Henrissat B."/>
            <person name="Kuo A."/>
            <person name="Liang C."/>
            <person name="Lipzen A."/>
            <person name="Lutzoni F."/>
            <person name="Magnuson J."/>
            <person name="Mondo S."/>
            <person name="Nolan M."/>
            <person name="Ohm R."/>
            <person name="Pangilinan J."/>
            <person name="Park H.-J."/>
            <person name="Ramirez L."/>
            <person name="Alfaro M."/>
            <person name="Sun H."/>
            <person name="Tritt A."/>
            <person name="Yoshinaga Y."/>
            <person name="Zwiers L.-H."/>
            <person name="Turgeon B."/>
            <person name="Goodwin S."/>
            <person name="Spatafora J."/>
            <person name="Crous P."/>
            <person name="Grigoriev I."/>
        </authorList>
    </citation>
    <scope>NUCLEOTIDE SEQUENCE</scope>
    <source>
        <strain evidence="2">HMLAC05119</strain>
    </source>
</reference>